<keyword evidence="2" id="KW-0732">Signal</keyword>
<evidence type="ECO:0000256" key="1">
    <source>
        <dbReference type="SAM" id="Phobius"/>
    </source>
</evidence>
<gene>
    <name evidence="3" type="ORF">OG2516_08012</name>
</gene>
<comment type="caution">
    <text evidence="3">The sequence shown here is derived from an EMBL/GenBank/DDBJ whole genome shotgun (WGS) entry which is preliminary data.</text>
</comment>
<dbReference type="EMBL" id="AAOT01000004">
    <property type="protein sequence ID" value="EAR52406.1"/>
    <property type="molecule type" value="Genomic_DNA"/>
</dbReference>
<dbReference type="eggNOG" id="ENOG50315WQ">
    <property type="taxonomic scope" value="Bacteria"/>
</dbReference>
<dbReference type="RefSeq" id="WP_007255127.1">
    <property type="nucleotide sequence ID" value="NZ_CH724107.1"/>
</dbReference>
<dbReference type="HOGENOM" id="CLU_068410_0_0_5"/>
<feature type="chain" id="PRO_5004207531" description="Transmembrane protein" evidence="2">
    <location>
        <begin position="18"/>
        <end position="251"/>
    </location>
</feature>
<name>Q2CI52_OCEGH</name>
<reference evidence="3 4" key="1">
    <citation type="journal article" date="2010" name="J. Bacteriol.">
        <title>Genome sequences of Oceanicola granulosus HTCC2516(T) and Oceanicola batsensis HTCC2597(TDelta).</title>
        <authorList>
            <person name="Thrash J.C."/>
            <person name="Cho J.C."/>
            <person name="Vergin K.L."/>
            <person name="Giovannoni S.J."/>
        </authorList>
    </citation>
    <scope>NUCLEOTIDE SEQUENCE [LARGE SCALE GENOMIC DNA]</scope>
    <source>
        <strain evidence="4">ATCC BAA-861 / DSM 15982 / KCTC 12143 / HTCC2516</strain>
    </source>
</reference>
<dbReference type="InterPro" id="IPR019088">
    <property type="entry name" value="CHP02186-rel_TM"/>
</dbReference>
<organism evidence="3 4">
    <name type="scientific">Oceanicola granulosus (strain ATCC BAA-861 / DSM 15982 / KCTC 12143 / HTCC2516)</name>
    <dbReference type="NCBI Taxonomy" id="314256"/>
    <lineage>
        <taxon>Bacteria</taxon>
        <taxon>Pseudomonadati</taxon>
        <taxon>Pseudomonadota</taxon>
        <taxon>Alphaproteobacteria</taxon>
        <taxon>Rhodobacterales</taxon>
        <taxon>Roseobacteraceae</taxon>
        <taxon>Oceanicola</taxon>
    </lineage>
</organism>
<protein>
    <recommendedName>
        <fullName evidence="5">Transmembrane protein</fullName>
    </recommendedName>
</protein>
<dbReference type="AlphaFoldDB" id="Q2CI52"/>
<sequence>MIRLLLALLLLAPAARAETVVLGLSQNEVAITATFDGSEILIFGAVRRESPVPDGAALEVVITVAGPSERLVVRRKDRVAGIWMNTEGMVIDAAPSFYAVATTGPLREVVTWTEDLRHSISIPRAIRAVGDIEGISDPRSFREALIRIRAAAGDYQVLEETIDLEEDTLFSTSISLPANLTEGNYATRIFLTREGEVVDSYEAVIAVQKVGLERWLHALSQEQPFVYGLLSLVIAISAGWGASAAFRALQS</sequence>
<dbReference type="OrthoDB" id="9815212at2"/>
<feature type="transmembrane region" description="Helical" evidence="1">
    <location>
        <begin position="225"/>
        <end position="246"/>
    </location>
</feature>
<keyword evidence="1" id="KW-1133">Transmembrane helix</keyword>
<dbReference type="STRING" id="314256.OG2516_08012"/>
<dbReference type="Proteomes" id="UP000003635">
    <property type="component" value="Unassembled WGS sequence"/>
</dbReference>
<keyword evidence="4" id="KW-1185">Reference proteome</keyword>
<keyword evidence="1" id="KW-0812">Transmembrane</keyword>
<accession>Q2CI52</accession>
<feature type="signal peptide" evidence="2">
    <location>
        <begin position="1"/>
        <end position="17"/>
    </location>
</feature>
<proteinExistence type="predicted"/>
<dbReference type="Pfam" id="PF09608">
    <property type="entry name" value="Alph_Pro_TM"/>
    <property type="match status" value="1"/>
</dbReference>
<evidence type="ECO:0000313" key="4">
    <source>
        <dbReference type="Proteomes" id="UP000003635"/>
    </source>
</evidence>
<keyword evidence="1" id="KW-0472">Membrane</keyword>
<evidence type="ECO:0000313" key="3">
    <source>
        <dbReference type="EMBL" id="EAR52406.1"/>
    </source>
</evidence>
<evidence type="ECO:0000256" key="2">
    <source>
        <dbReference type="SAM" id="SignalP"/>
    </source>
</evidence>
<evidence type="ECO:0008006" key="5">
    <source>
        <dbReference type="Google" id="ProtNLM"/>
    </source>
</evidence>